<organism evidence="1 2">
    <name type="scientific">Flagellimonas allohymeniacidonis</name>
    <dbReference type="NCBI Taxonomy" id="2517819"/>
    <lineage>
        <taxon>Bacteria</taxon>
        <taxon>Pseudomonadati</taxon>
        <taxon>Bacteroidota</taxon>
        <taxon>Flavobacteriia</taxon>
        <taxon>Flavobacteriales</taxon>
        <taxon>Flavobacteriaceae</taxon>
        <taxon>Flagellimonas</taxon>
    </lineage>
</organism>
<evidence type="ECO:0000313" key="2">
    <source>
        <dbReference type="Proteomes" id="UP000291981"/>
    </source>
</evidence>
<accession>A0A4Q8QI62</accession>
<sequence>MKKVLLLTALLVVTIQSCTSTKKKIAESQPYPSQINWPEAYTPEEAGFFVHNEIEIKATPETVWNILLAAETWPEWYEGASNVKVASPDNGILDADSTFEWKTMGLDFESTIQEFEPYSRLSWVSIKKSIKGYHAWLIIPTQDGCKLITEESQHGFLTFLEKTFQPRKLEKLHQIWLEKIREKAEAI</sequence>
<dbReference type="PROSITE" id="PS51257">
    <property type="entry name" value="PROKAR_LIPOPROTEIN"/>
    <property type="match status" value="1"/>
</dbReference>
<protein>
    <submittedName>
        <fullName evidence="1">SRPBCC domain-containing protein</fullName>
    </submittedName>
</protein>
<dbReference type="RefSeq" id="WP_130615103.1">
    <property type="nucleotide sequence ID" value="NZ_SGIU01000002.1"/>
</dbReference>
<dbReference type="EMBL" id="SGIU01000002">
    <property type="protein sequence ID" value="TAI47886.1"/>
    <property type="molecule type" value="Genomic_DNA"/>
</dbReference>
<dbReference type="Proteomes" id="UP000291981">
    <property type="component" value="Unassembled WGS sequence"/>
</dbReference>
<comment type="caution">
    <text evidence="1">The sequence shown here is derived from an EMBL/GenBank/DDBJ whole genome shotgun (WGS) entry which is preliminary data.</text>
</comment>
<reference evidence="1 2" key="1">
    <citation type="submission" date="2019-02" db="EMBL/GenBank/DDBJ databases">
        <title>Draft genome sequence of Muricauda sp. 176CP4-71.</title>
        <authorList>
            <person name="Park J.-S."/>
        </authorList>
    </citation>
    <scope>NUCLEOTIDE SEQUENCE [LARGE SCALE GENOMIC DNA]</scope>
    <source>
        <strain evidence="1 2">176CP4-71</strain>
    </source>
</reference>
<gene>
    <name evidence="1" type="ORF">EW142_14640</name>
</gene>
<keyword evidence="2" id="KW-1185">Reference proteome</keyword>
<dbReference type="SUPFAM" id="SSF55961">
    <property type="entry name" value="Bet v1-like"/>
    <property type="match status" value="1"/>
</dbReference>
<dbReference type="Gene3D" id="3.30.530.20">
    <property type="match status" value="1"/>
</dbReference>
<dbReference type="AlphaFoldDB" id="A0A4Q8QI62"/>
<dbReference type="InterPro" id="IPR019587">
    <property type="entry name" value="Polyketide_cyclase/dehydratase"/>
</dbReference>
<proteinExistence type="predicted"/>
<evidence type="ECO:0000313" key="1">
    <source>
        <dbReference type="EMBL" id="TAI47886.1"/>
    </source>
</evidence>
<dbReference type="InterPro" id="IPR023393">
    <property type="entry name" value="START-like_dom_sf"/>
</dbReference>
<dbReference type="OrthoDB" id="838646at2"/>
<dbReference type="Pfam" id="PF10604">
    <property type="entry name" value="Polyketide_cyc2"/>
    <property type="match status" value="1"/>
</dbReference>
<name>A0A4Q8QI62_9FLAO</name>
<dbReference type="CDD" id="cd07822">
    <property type="entry name" value="SRPBCC_4"/>
    <property type="match status" value="1"/>
</dbReference>